<gene>
    <name evidence="2" type="ORF">HNQ79_005949</name>
</gene>
<keyword evidence="3" id="KW-1185">Reference proteome</keyword>
<dbReference type="AlphaFoldDB" id="A0A7X0LSP5"/>
<dbReference type="RefSeq" id="WP_185035991.1">
    <property type="nucleotide sequence ID" value="NZ_BNBN01000015.1"/>
</dbReference>
<sequence length="65" mass="6809">MIPAPHRMKGAALVLGASRPGEIGPFGPYGGRAEPDADEPDQAYAVLEAPHKPKAPGEHPRAFIP</sequence>
<evidence type="ECO:0000313" key="2">
    <source>
        <dbReference type="EMBL" id="MBB6439437.1"/>
    </source>
</evidence>
<comment type="caution">
    <text evidence="2">The sequence shown here is derived from an EMBL/GenBank/DDBJ whole genome shotgun (WGS) entry which is preliminary data.</text>
</comment>
<feature type="region of interest" description="Disordered" evidence="1">
    <location>
        <begin position="19"/>
        <end position="38"/>
    </location>
</feature>
<accession>A0A7X0LSP5</accession>
<evidence type="ECO:0000313" key="3">
    <source>
        <dbReference type="Proteomes" id="UP000540423"/>
    </source>
</evidence>
<dbReference type="Proteomes" id="UP000540423">
    <property type="component" value="Unassembled WGS sequence"/>
</dbReference>
<reference evidence="2 3" key="1">
    <citation type="submission" date="2020-08" db="EMBL/GenBank/DDBJ databases">
        <title>Genomic Encyclopedia of Type Strains, Phase IV (KMG-IV): sequencing the most valuable type-strain genomes for metagenomic binning, comparative biology and taxonomic classification.</title>
        <authorList>
            <person name="Goeker M."/>
        </authorList>
    </citation>
    <scope>NUCLEOTIDE SEQUENCE [LARGE SCALE GENOMIC DNA]</scope>
    <source>
        <strain evidence="2 3">DSM 40141</strain>
    </source>
</reference>
<dbReference type="EMBL" id="JACHEM010000021">
    <property type="protein sequence ID" value="MBB6439437.1"/>
    <property type="molecule type" value="Genomic_DNA"/>
</dbReference>
<evidence type="ECO:0000256" key="1">
    <source>
        <dbReference type="SAM" id="MobiDB-lite"/>
    </source>
</evidence>
<organism evidence="2 3">
    <name type="scientific">Streptomyces candidus</name>
    <dbReference type="NCBI Taxonomy" id="67283"/>
    <lineage>
        <taxon>Bacteria</taxon>
        <taxon>Bacillati</taxon>
        <taxon>Actinomycetota</taxon>
        <taxon>Actinomycetes</taxon>
        <taxon>Kitasatosporales</taxon>
        <taxon>Streptomycetaceae</taxon>
        <taxon>Streptomyces</taxon>
    </lineage>
</organism>
<name>A0A7X0LSP5_9ACTN</name>
<protein>
    <submittedName>
        <fullName evidence="2">Uncharacterized protein</fullName>
    </submittedName>
</protein>
<proteinExistence type="predicted"/>